<keyword evidence="5 6" id="KW-0472">Membrane</keyword>
<keyword evidence="8" id="KW-1185">Reference proteome</keyword>
<evidence type="ECO:0000313" key="8">
    <source>
        <dbReference type="Proteomes" id="UP000186953"/>
    </source>
</evidence>
<keyword evidence="4 6" id="KW-1133">Transmembrane helix</keyword>
<feature type="transmembrane region" description="Helical" evidence="6">
    <location>
        <begin position="66"/>
        <end position="84"/>
    </location>
</feature>
<dbReference type="GO" id="GO:0005886">
    <property type="term" value="C:plasma membrane"/>
    <property type="evidence" value="ECO:0007669"/>
    <property type="project" value="TreeGrafter"/>
</dbReference>
<protein>
    <submittedName>
        <fullName evidence="7">Uncharacterized membrane protein YgdD, TMEM256/DUF423 family</fullName>
    </submittedName>
</protein>
<comment type="subcellular location">
    <subcellularLocation>
        <location evidence="1">Membrane</location>
        <topology evidence="1">Multi-pass membrane protein</topology>
    </subcellularLocation>
</comment>
<gene>
    <name evidence="7" type="ORF">SAMN05421797_101106</name>
</gene>
<dbReference type="Pfam" id="PF04241">
    <property type="entry name" value="DUF423"/>
    <property type="match status" value="1"/>
</dbReference>
<dbReference type="Proteomes" id="UP000186953">
    <property type="component" value="Unassembled WGS sequence"/>
</dbReference>
<dbReference type="STRING" id="228959.SAMN05421797_101106"/>
<dbReference type="PANTHER" id="PTHR43461:SF1">
    <property type="entry name" value="TRANSMEMBRANE PROTEIN 256"/>
    <property type="match status" value="1"/>
</dbReference>
<keyword evidence="3 6" id="KW-0812">Transmembrane</keyword>
<evidence type="ECO:0000313" key="7">
    <source>
        <dbReference type="EMBL" id="SIP94702.1"/>
    </source>
</evidence>
<evidence type="ECO:0000256" key="1">
    <source>
        <dbReference type="ARBA" id="ARBA00004141"/>
    </source>
</evidence>
<organism evidence="7 8">
    <name type="scientific">Maribacter ulvicola</name>
    <dbReference type="NCBI Taxonomy" id="228959"/>
    <lineage>
        <taxon>Bacteria</taxon>
        <taxon>Pseudomonadati</taxon>
        <taxon>Bacteroidota</taxon>
        <taxon>Flavobacteriia</taxon>
        <taxon>Flavobacteriales</taxon>
        <taxon>Flavobacteriaceae</taxon>
        <taxon>Maribacter</taxon>
    </lineage>
</organism>
<feature type="transmembrane region" description="Helical" evidence="6">
    <location>
        <begin position="91"/>
        <end position="109"/>
    </location>
</feature>
<name>A0A1N6NRU8_9FLAO</name>
<feature type="transmembrane region" description="Helical" evidence="6">
    <location>
        <begin position="25"/>
        <end position="46"/>
    </location>
</feature>
<reference evidence="8" key="1">
    <citation type="submission" date="2017-01" db="EMBL/GenBank/DDBJ databases">
        <authorList>
            <person name="Varghese N."/>
            <person name="Submissions S."/>
        </authorList>
    </citation>
    <scope>NUCLEOTIDE SEQUENCE [LARGE SCALE GENOMIC DNA]</scope>
    <source>
        <strain evidence="8">DSM 15366</strain>
    </source>
</reference>
<comment type="similarity">
    <text evidence="2">Belongs to the UPF0382 family.</text>
</comment>
<evidence type="ECO:0000256" key="4">
    <source>
        <dbReference type="ARBA" id="ARBA00022989"/>
    </source>
</evidence>
<dbReference type="EMBL" id="FTMA01000001">
    <property type="protein sequence ID" value="SIP94702.1"/>
    <property type="molecule type" value="Genomic_DNA"/>
</dbReference>
<evidence type="ECO:0000256" key="3">
    <source>
        <dbReference type="ARBA" id="ARBA00022692"/>
    </source>
</evidence>
<feature type="transmembrane region" description="Helical" evidence="6">
    <location>
        <begin position="121"/>
        <end position="145"/>
    </location>
</feature>
<proteinExistence type="inferred from homology"/>
<dbReference type="AlphaFoldDB" id="A0A1N6NRU8"/>
<dbReference type="PANTHER" id="PTHR43461">
    <property type="entry name" value="TRANSMEMBRANE PROTEIN 256"/>
    <property type="match status" value="1"/>
</dbReference>
<evidence type="ECO:0000256" key="6">
    <source>
        <dbReference type="SAM" id="Phobius"/>
    </source>
</evidence>
<dbReference type="InterPro" id="IPR006696">
    <property type="entry name" value="DUF423"/>
</dbReference>
<evidence type="ECO:0000256" key="2">
    <source>
        <dbReference type="ARBA" id="ARBA00009694"/>
    </source>
</evidence>
<sequence>MGNDLLRYQIVTFIKKLIVKVMKKTILSTACLFGMLAVLFGAFGAHGLKNLVDAQAVATFETGVRYQIYHAFFLFALGLLPYEYVKSKKTIYICTVLGVVLFSFSIYLLSLNSLVAFDFKVIGIVTPIGGLFLIVAWALMGYGILKSKFIN</sequence>
<evidence type="ECO:0000256" key="5">
    <source>
        <dbReference type="ARBA" id="ARBA00023136"/>
    </source>
</evidence>
<accession>A0A1N6NRU8</accession>